<reference evidence="1 2" key="1">
    <citation type="journal article" date="2012" name="Genet. Mol. Biol.">
        <title>Analysis of 16S rRNA and mxaF genes revealing insights into Methylobacterium niche-specific plant association.</title>
        <authorList>
            <person name="Dourado M.N."/>
            <person name="Andreote F.D."/>
            <person name="Dini-Andreote F."/>
            <person name="Conti R."/>
            <person name="Araujo J.M."/>
            <person name="Araujo W.L."/>
        </authorList>
    </citation>
    <scope>NUCLEOTIDE SEQUENCE [LARGE SCALE GENOMIC DNA]</scope>
    <source>
        <strain evidence="1 2">SR1.6/6</strain>
    </source>
</reference>
<evidence type="ECO:0000313" key="1">
    <source>
        <dbReference type="EMBL" id="QGY03587.1"/>
    </source>
</evidence>
<reference evidence="1 2" key="2">
    <citation type="journal article" date="2013" name="Genome Announc.">
        <title>Draft Genome Sequence of Methylobacterium mesophilicum Strain SR1.6/6, Isolated from Citrus sinensis.</title>
        <authorList>
            <person name="Marinho Almeida D."/>
            <person name="Dini-Andreote F."/>
            <person name="Camargo Neves A.A."/>
            <person name="Juca Ramos R.T."/>
            <person name="Andreote F.D."/>
            <person name="Carneiro A.R."/>
            <person name="Oliveira de Souza Lima A."/>
            <person name="Caracciolo Gomes de Sa P.H."/>
            <person name="Ribeiro Barbosa M.S."/>
            <person name="Araujo W.L."/>
            <person name="Silva A."/>
        </authorList>
    </citation>
    <scope>NUCLEOTIDE SEQUENCE [LARGE SCALE GENOMIC DNA]</scope>
    <source>
        <strain evidence="1 2">SR1.6/6</strain>
    </source>
</reference>
<dbReference type="EMBL" id="CP043538">
    <property type="protein sequence ID" value="QGY03587.1"/>
    <property type="molecule type" value="Genomic_DNA"/>
</dbReference>
<sequence length="67" mass="7537">MADHDLKPGARINCPQCGALHEATAYGMIENRDDARCRVCRANLTHWPQYVGLRLVDQDEITPTRTA</sequence>
<dbReference type="Proteomes" id="UP000012488">
    <property type="component" value="Chromosome"/>
</dbReference>
<protein>
    <submittedName>
        <fullName evidence="1">Uncharacterized protein</fullName>
    </submittedName>
</protein>
<dbReference type="AlphaFoldDB" id="A0A6B9FMF4"/>
<name>A0A6B9FMF4_9HYPH</name>
<accession>A0A6B9FMF4</accession>
<organism evidence="1 2">
    <name type="scientific">Methylobacterium mesophilicum SR1.6/6</name>
    <dbReference type="NCBI Taxonomy" id="908290"/>
    <lineage>
        <taxon>Bacteria</taxon>
        <taxon>Pseudomonadati</taxon>
        <taxon>Pseudomonadota</taxon>
        <taxon>Alphaproteobacteria</taxon>
        <taxon>Hyphomicrobiales</taxon>
        <taxon>Methylobacteriaceae</taxon>
        <taxon>Methylobacterium</taxon>
    </lineage>
</organism>
<gene>
    <name evidence="1" type="ORF">MMSR116_18100</name>
</gene>
<dbReference type="RefSeq" id="WP_158168933.1">
    <property type="nucleotide sequence ID" value="NZ_CP043538.1"/>
</dbReference>
<evidence type="ECO:0000313" key="2">
    <source>
        <dbReference type="Proteomes" id="UP000012488"/>
    </source>
</evidence>
<proteinExistence type="predicted"/>
<dbReference type="KEGG" id="mmes:MMSR116_18100"/>